<sequence>MVYDKTDKGREEISTRKHQLASRLRTLLVMIDGRHSLDDLLRNFAGVGVTGDSVKELLQEGYIFLASGSEPEPDLAGPSSKLPMSARARQLARRAAGVEGAHLEADLHDDTPVPAPAPLPQVASSPLQSPQALAESQLDDATRFRHLYDFYNQTIKSTIGLRGIMLQLKVEKCSNVADFRALRLQYLEAVLKAKGSEMARSLRGRLDELLGGTPEHDDFKLP</sequence>
<gene>
    <name evidence="2" type="ORF">F2P45_04100</name>
</gene>
<proteinExistence type="predicted"/>
<feature type="region of interest" description="Disordered" evidence="1">
    <location>
        <begin position="107"/>
        <end position="128"/>
    </location>
</feature>
<evidence type="ECO:0008006" key="4">
    <source>
        <dbReference type="Google" id="ProtNLM"/>
    </source>
</evidence>
<accession>A0ABX0NN25</accession>
<reference evidence="2 3" key="1">
    <citation type="submission" date="2019-10" db="EMBL/GenBank/DDBJ databases">
        <title>Taxonomy of Antarctic Massilia spp.: description of Massilia rubra sp. nov., Massilia aquatica sp. nov., Massilia mucilaginosa sp. nov., Massilia frigida sp. nov. isolated from streams, lakes and regoliths.</title>
        <authorList>
            <person name="Holochova P."/>
            <person name="Sedlacek I."/>
            <person name="Kralova S."/>
            <person name="Maslanova I."/>
            <person name="Busse H.-J."/>
            <person name="Stankova E."/>
            <person name="Vrbovska V."/>
            <person name="Kovarovic V."/>
            <person name="Bartak M."/>
            <person name="Svec P."/>
            <person name="Pantucek R."/>
        </authorList>
    </citation>
    <scope>NUCLEOTIDE SEQUENCE [LARGE SCALE GENOMIC DNA]</scope>
    <source>
        <strain evidence="2 3">CCM 8733</strain>
    </source>
</reference>
<name>A0ABX0NN25_9BURK</name>
<evidence type="ECO:0000256" key="1">
    <source>
        <dbReference type="SAM" id="MobiDB-lite"/>
    </source>
</evidence>
<dbReference type="EMBL" id="WHJH01000003">
    <property type="protein sequence ID" value="NHZ88210.1"/>
    <property type="molecule type" value="Genomic_DNA"/>
</dbReference>
<protein>
    <recommendedName>
        <fullName evidence="4">Proline-rich protein</fullName>
    </recommendedName>
</protein>
<keyword evidence="3" id="KW-1185">Reference proteome</keyword>
<organism evidence="2 3">
    <name type="scientific">Massilia mucilaginosa</name>
    <dbReference type="NCBI Taxonomy" id="2609282"/>
    <lineage>
        <taxon>Bacteria</taxon>
        <taxon>Pseudomonadati</taxon>
        <taxon>Pseudomonadota</taxon>
        <taxon>Betaproteobacteria</taxon>
        <taxon>Burkholderiales</taxon>
        <taxon>Oxalobacteraceae</taxon>
        <taxon>Telluria group</taxon>
        <taxon>Massilia</taxon>
    </lineage>
</organism>
<evidence type="ECO:0000313" key="3">
    <source>
        <dbReference type="Proteomes" id="UP000609726"/>
    </source>
</evidence>
<comment type="caution">
    <text evidence="2">The sequence shown here is derived from an EMBL/GenBank/DDBJ whole genome shotgun (WGS) entry which is preliminary data.</text>
</comment>
<dbReference type="Proteomes" id="UP000609726">
    <property type="component" value="Unassembled WGS sequence"/>
</dbReference>
<feature type="region of interest" description="Disordered" evidence="1">
    <location>
        <begin position="69"/>
        <end position="88"/>
    </location>
</feature>
<evidence type="ECO:0000313" key="2">
    <source>
        <dbReference type="EMBL" id="NHZ88210.1"/>
    </source>
</evidence>